<evidence type="ECO:0000256" key="5">
    <source>
        <dbReference type="ARBA" id="ARBA00023163"/>
    </source>
</evidence>
<dbReference type="InterPro" id="IPR000014">
    <property type="entry name" value="PAS"/>
</dbReference>
<dbReference type="PROSITE" id="PS50112">
    <property type="entry name" value="PAS"/>
    <property type="match status" value="1"/>
</dbReference>
<dbReference type="SUPFAM" id="SSF52540">
    <property type="entry name" value="P-loop containing nucleoside triphosphate hydrolases"/>
    <property type="match status" value="1"/>
</dbReference>
<accession>A0A7V4U1I5</accession>
<protein>
    <submittedName>
        <fullName evidence="8">PAS domain-containing protein</fullName>
    </submittedName>
</protein>
<feature type="domain" description="Sigma-54 factor interaction" evidence="6">
    <location>
        <begin position="137"/>
        <end position="366"/>
    </location>
</feature>
<dbReference type="CDD" id="cd00130">
    <property type="entry name" value="PAS"/>
    <property type="match status" value="1"/>
</dbReference>
<dbReference type="PROSITE" id="PS00675">
    <property type="entry name" value="SIGMA54_INTERACT_1"/>
    <property type="match status" value="1"/>
</dbReference>
<evidence type="ECO:0000256" key="4">
    <source>
        <dbReference type="ARBA" id="ARBA00023125"/>
    </source>
</evidence>
<dbReference type="Gene3D" id="1.10.10.60">
    <property type="entry name" value="Homeodomain-like"/>
    <property type="match status" value="1"/>
</dbReference>
<feature type="domain" description="PAS" evidence="7">
    <location>
        <begin position="5"/>
        <end position="49"/>
    </location>
</feature>
<dbReference type="AlphaFoldDB" id="A0A7V4U1I5"/>
<gene>
    <name evidence="8" type="ORF">ENK44_11335</name>
</gene>
<dbReference type="Pfam" id="PF02954">
    <property type="entry name" value="HTH_8"/>
    <property type="match status" value="1"/>
</dbReference>
<evidence type="ECO:0000313" key="8">
    <source>
        <dbReference type="EMBL" id="HGY56290.1"/>
    </source>
</evidence>
<dbReference type="PRINTS" id="PR01590">
    <property type="entry name" value="HTHFIS"/>
</dbReference>
<evidence type="ECO:0000256" key="1">
    <source>
        <dbReference type="ARBA" id="ARBA00022741"/>
    </source>
</evidence>
<dbReference type="InterPro" id="IPR002197">
    <property type="entry name" value="HTH_Fis"/>
</dbReference>
<dbReference type="FunFam" id="3.40.50.300:FF:000006">
    <property type="entry name" value="DNA-binding transcriptional regulator NtrC"/>
    <property type="match status" value="1"/>
</dbReference>
<dbReference type="Pfam" id="PF00158">
    <property type="entry name" value="Sigma54_activat"/>
    <property type="match status" value="1"/>
</dbReference>
<dbReference type="GO" id="GO:0043565">
    <property type="term" value="F:sequence-specific DNA binding"/>
    <property type="evidence" value="ECO:0007669"/>
    <property type="project" value="InterPro"/>
</dbReference>
<dbReference type="Pfam" id="PF25601">
    <property type="entry name" value="AAA_lid_14"/>
    <property type="match status" value="1"/>
</dbReference>
<dbReference type="InterPro" id="IPR027417">
    <property type="entry name" value="P-loop_NTPase"/>
</dbReference>
<dbReference type="Gene3D" id="3.30.450.20">
    <property type="entry name" value="PAS domain"/>
    <property type="match status" value="1"/>
</dbReference>
<dbReference type="Pfam" id="PF13426">
    <property type="entry name" value="PAS_9"/>
    <property type="match status" value="1"/>
</dbReference>
<evidence type="ECO:0000259" key="7">
    <source>
        <dbReference type="PROSITE" id="PS50112"/>
    </source>
</evidence>
<name>A0A7V4U1I5_CALAY</name>
<sequence length="448" mass="50647">MGLTNNHFTEVILDSLGEGLFTVDKEFRINTFNRAAERILGIKKEEAIGDYCKNVMKSIRCFEECPLGRVLETGKNIYDFESELHHRSGRSIPVKINAAVLKDYDNSPIGGVISFRDMSYLEAIKSDLLTRSNFHGIIGQDKSMQEIYTLIEEVAESDSNVLIQGESGTGKEMVADAIQKTSRRHDKPFIKINCSVFPPQMLASELFGHVKGAYTDAIKDRVGRFEMADGGTIFLDEVAEMPLQMQVQLLRVLQEGTFERVGESITRKVNVRVIAATNKNIEACLKDGSFREDLYYRLNVIPVYVPPLRERKSDIPHLVQYFINRLSLIQGKKVDEADDEAMDILVGYDWPGNVRELANAIEYAFARTKDNVIHASKLPPQVRLGSCVKSGNNQPIGRNNHNNHSEEYITIRSALERNRWNRSMAARELGMGRTTLWRKMKALGLEIG</sequence>
<dbReference type="SMART" id="SM00091">
    <property type="entry name" value="PAS"/>
    <property type="match status" value="1"/>
</dbReference>
<dbReference type="PROSITE" id="PS00688">
    <property type="entry name" value="SIGMA54_INTERACT_3"/>
    <property type="match status" value="1"/>
</dbReference>
<keyword evidence="2" id="KW-0067">ATP-binding</keyword>
<dbReference type="Gene3D" id="1.10.8.60">
    <property type="match status" value="1"/>
</dbReference>
<comment type="caution">
    <text evidence="8">The sequence shown here is derived from an EMBL/GenBank/DDBJ whole genome shotgun (WGS) entry which is preliminary data.</text>
</comment>
<dbReference type="InterPro" id="IPR025943">
    <property type="entry name" value="Sigma_54_int_dom_ATP-bd_2"/>
</dbReference>
<evidence type="ECO:0000256" key="2">
    <source>
        <dbReference type="ARBA" id="ARBA00022840"/>
    </source>
</evidence>
<dbReference type="InterPro" id="IPR002078">
    <property type="entry name" value="Sigma_54_int"/>
</dbReference>
<keyword evidence="4" id="KW-0238">DNA-binding</keyword>
<dbReference type="CDD" id="cd00009">
    <property type="entry name" value="AAA"/>
    <property type="match status" value="1"/>
</dbReference>
<dbReference type="GO" id="GO:0006355">
    <property type="term" value="P:regulation of DNA-templated transcription"/>
    <property type="evidence" value="ECO:0007669"/>
    <property type="project" value="InterPro"/>
</dbReference>
<evidence type="ECO:0000256" key="3">
    <source>
        <dbReference type="ARBA" id="ARBA00023015"/>
    </source>
</evidence>
<dbReference type="PROSITE" id="PS50045">
    <property type="entry name" value="SIGMA54_INTERACT_4"/>
    <property type="match status" value="1"/>
</dbReference>
<dbReference type="SMART" id="SM00382">
    <property type="entry name" value="AAA"/>
    <property type="match status" value="1"/>
</dbReference>
<dbReference type="SUPFAM" id="SSF46689">
    <property type="entry name" value="Homeodomain-like"/>
    <property type="match status" value="1"/>
</dbReference>
<dbReference type="GO" id="GO:0005524">
    <property type="term" value="F:ATP binding"/>
    <property type="evidence" value="ECO:0007669"/>
    <property type="project" value="UniProtKB-KW"/>
</dbReference>
<dbReference type="InterPro" id="IPR035965">
    <property type="entry name" value="PAS-like_dom_sf"/>
</dbReference>
<dbReference type="NCBIfam" id="TIGR00229">
    <property type="entry name" value="sensory_box"/>
    <property type="match status" value="1"/>
</dbReference>
<proteinExistence type="predicted"/>
<dbReference type="InterPro" id="IPR058031">
    <property type="entry name" value="AAA_lid_NorR"/>
</dbReference>
<keyword evidence="1" id="KW-0547">Nucleotide-binding</keyword>
<dbReference type="SUPFAM" id="SSF55785">
    <property type="entry name" value="PYP-like sensor domain (PAS domain)"/>
    <property type="match status" value="1"/>
</dbReference>
<evidence type="ECO:0000259" key="6">
    <source>
        <dbReference type="PROSITE" id="PS50045"/>
    </source>
</evidence>
<dbReference type="InterPro" id="IPR009057">
    <property type="entry name" value="Homeodomain-like_sf"/>
</dbReference>
<dbReference type="InterPro" id="IPR025662">
    <property type="entry name" value="Sigma_54_int_dom_ATP-bd_1"/>
</dbReference>
<dbReference type="EMBL" id="DRQG01000106">
    <property type="protein sequence ID" value="HGY56290.1"/>
    <property type="molecule type" value="Genomic_DNA"/>
</dbReference>
<keyword evidence="5" id="KW-0804">Transcription</keyword>
<dbReference type="InterPro" id="IPR025944">
    <property type="entry name" value="Sigma_54_int_dom_CS"/>
</dbReference>
<dbReference type="PANTHER" id="PTHR32071:SF57">
    <property type="entry name" value="C4-DICARBOXYLATE TRANSPORT TRANSCRIPTIONAL REGULATORY PROTEIN DCTD"/>
    <property type="match status" value="1"/>
</dbReference>
<dbReference type="InterPro" id="IPR003593">
    <property type="entry name" value="AAA+_ATPase"/>
</dbReference>
<keyword evidence="3" id="KW-0805">Transcription regulation</keyword>
<dbReference type="Gene3D" id="3.40.50.300">
    <property type="entry name" value="P-loop containing nucleotide triphosphate hydrolases"/>
    <property type="match status" value="1"/>
</dbReference>
<dbReference type="PANTHER" id="PTHR32071">
    <property type="entry name" value="TRANSCRIPTIONAL REGULATORY PROTEIN"/>
    <property type="match status" value="1"/>
</dbReference>
<organism evidence="8">
    <name type="scientific">Caldithrix abyssi</name>
    <dbReference type="NCBI Taxonomy" id="187145"/>
    <lineage>
        <taxon>Bacteria</taxon>
        <taxon>Pseudomonadati</taxon>
        <taxon>Calditrichota</taxon>
        <taxon>Calditrichia</taxon>
        <taxon>Calditrichales</taxon>
        <taxon>Calditrichaceae</taxon>
        <taxon>Caldithrix</taxon>
    </lineage>
</organism>
<dbReference type="Proteomes" id="UP000885779">
    <property type="component" value="Unassembled WGS sequence"/>
</dbReference>
<dbReference type="PROSITE" id="PS00676">
    <property type="entry name" value="SIGMA54_INTERACT_2"/>
    <property type="match status" value="1"/>
</dbReference>
<reference evidence="8" key="1">
    <citation type="journal article" date="2020" name="mSystems">
        <title>Genome- and Community-Level Interaction Insights into Carbon Utilization and Element Cycling Functions of Hydrothermarchaeota in Hydrothermal Sediment.</title>
        <authorList>
            <person name="Zhou Z."/>
            <person name="Liu Y."/>
            <person name="Xu W."/>
            <person name="Pan J."/>
            <person name="Luo Z.H."/>
            <person name="Li M."/>
        </authorList>
    </citation>
    <scope>NUCLEOTIDE SEQUENCE [LARGE SCALE GENOMIC DNA]</scope>
    <source>
        <strain evidence="8">HyVt-577</strain>
    </source>
</reference>